<dbReference type="GO" id="GO:0160147">
    <property type="term" value="F:tRNA pseudouridine(38-40) synthase activity"/>
    <property type="evidence" value="ECO:0007669"/>
    <property type="project" value="UniProtKB-EC"/>
</dbReference>
<dbReference type="Gene3D" id="3.30.70.580">
    <property type="entry name" value="Pseudouridine synthase I, catalytic domain, N-terminal subdomain"/>
    <property type="match status" value="1"/>
</dbReference>
<evidence type="ECO:0000313" key="8">
    <source>
        <dbReference type="Proteomes" id="UP001079657"/>
    </source>
</evidence>
<evidence type="ECO:0000313" key="7">
    <source>
        <dbReference type="EMBL" id="MCY6372301.1"/>
    </source>
</evidence>
<comment type="subunit">
    <text evidence="4">Homodimer.</text>
</comment>
<dbReference type="Pfam" id="PF01416">
    <property type="entry name" value="PseudoU_synth_1"/>
    <property type="match status" value="2"/>
</dbReference>
<feature type="domain" description="Pseudouridine synthase I TruA alpha/beta" evidence="6">
    <location>
        <begin position="144"/>
        <end position="245"/>
    </location>
</feature>
<dbReference type="Proteomes" id="UP001079657">
    <property type="component" value="Unassembled WGS sequence"/>
</dbReference>
<comment type="similarity">
    <text evidence="1 4 5">Belongs to the tRNA pseudouridine synthase TruA family.</text>
</comment>
<dbReference type="InterPro" id="IPR020094">
    <property type="entry name" value="TruA/RsuA/RluB/E/F_N"/>
</dbReference>
<dbReference type="EMBL" id="JAPQES010000007">
    <property type="protein sequence ID" value="MCY6372301.1"/>
    <property type="molecule type" value="Genomic_DNA"/>
</dbReference>
<proteinExistence type="inferred from homology"/>
<accession>A0ABT4CW88</accession>
<dbReference type="PIRSF" id="PIRSF001430">
    <property type="entry name" value="tRNA_psdUrid_synth"/>
    <property type="match status" value="1"/>
</dbReference>
<evidence type="ECO:0000259" key="6">
    <source>
        <dbReference type="Pfam" id="PF01416"/>
    </source>
</evidence>
<dbReference type="InterPro" id="IPR020095">
    <property type="entry name" value="PsdUridine_synth_TruA_C"/>
</dbReference>
<keyword evidence="3 4" id="KW-0413">Isomerase</keyword>
<keyword evidence="8" id="KW-1185">Reference proteome</keyword>
<evidence type="ECO:0000256" key="1">
    <source>
        <dbReference type="ARBA" id="ARBA00009375"/>
    </source>
</evidence>
<organism evidence="7 8">
    <name type="scientific">Clostridium ganghwense</name>
    <dbReference type="NCBI Taxonomy" id="312089"/>
    <lineage>
        <taxon>Bacteria</taxon>
        <taxon>Bacillati</taxon>
        <taxon>Bacillota</taxon>
        <taxon>Clostridia</taxon>
        <taxon>Eubacteriales</taxon>
        <taxon>Clostridiaceae</taxon>
        <taxon>Clostridium</taxon>
    </lineage>
</organism>
<dbReference type="NCBIfam" id="TIGR00071">
    <property type="entry name" value="hisT_truA"/>
    <property type="match status" value="1"/>
</dbReference>
<feature type="domain" description="Pseudouridine synthase I TruA alpha/beta" evidence="6">
    <location>
        <begin position="8"/>
        <end position="105"/>
    </location>
</feature>
<sequence length="245" mass="28177">MRNIKITIQYDGSRYKGWQRLGNNTNTIQHKLEKTLSEILREDIELIASGRTDAGVHAENQVANFFTNSNISIEKLLDFCYRSLPQDIVVKKVEEVEESFHSRFNVSQKVYTYKIHNSKIHDVFNGKYTYHVKEKLDIEKMKEAAEFFIGEHDFKSFTALKSKKKSTVRKIYSIDFKISGENIDIIFTGNGFLYKMVRILAATLIEVGLGKFPPADVKRIINEKNRSLASDTAPAHGLFLTNVIY</sequence>
<evidence type="ECO:0000256" key="5">
    <source>
        <dbReference type="RuleBase" id="RU003792"/>
    </source>
</evidence>
<reference evidence="7" key="1">
    <citation type="submission" date="2022-12" db="EMBL/GenBank/DDBJ databases">
        <authorList>
            <person name="Wang J."/>
        </authorList>
    </citation>
    <scope>NUCLEOTIDE SEQUENCE</scope>
    <source>
        <strain evidence="7">HY-42-06</strain>
    </source>
</reference>
<dbReference type="CDD" id="cd02570">
    <property type="entry name" value="PseudoU_synth_EcTruA"/>
    <property type="match status" value="1"/>
</dbReference>
<keyword evidence="2 4" id="KW-0819">tRNA processing</keyword>
<comment type="caution">
    <text evidence="4">Lacks conserved residue(s) required for the propagation of feature annotation.</text>
</comment>
<protein>
    <recommendedName>
        <fullName evidence="4">tRNA pseudouridine synthase A</fullName>
        <ecNumber evidence="4">5.4.99.12</ecNumber>
    </recommendedName>
    <alternativeName>
        <fullName evidence="4">tRNA pseudouridine(38-40) synthase</fullName>
    </alternativeName>
    <alternativeName>
        <fullName evidence="4">tRNA pseudouridylate synthase I</fullName>
    </alternativeName>
    <alternativeName>
        <fullName evidence="4">tRNA-uridine isomerase I</fullName>
    </alternativeName>
</protein>
<dbReference type="Gene3D" id="3.30.70.660">
    <property type="entry name" value="Pseudouridine synthase I, catalytic domain, C-terminal subdomain"/>
    <property type="match status" value="1"/>
</dbReference>
<evidence type="ECO:0000256" key="4">
    <source>
        <dbReference type="HAMAP-Rule" id="MF_00171"/>
    </source>
</evidence>
<dbReference type="RefSeq" id="WP_268051267.1">
    <property type="nucleotide sequence ID" value="NZ_JAPQES010000007.1"/>
</dbReference>
<feature type="binding site" evidence="4">
    <location>
        <position position="111"/>
    </location>
    <ligand>
        <name>substrate</name>
    </ligand>
</feature>
<evidence type="ECO:0000256" key="2">
    <source>
        <dbReference type="ARBA" id="ARBA00022694"/>
    </source>
</evidence>
<feature type="active site" description="Nucleophile" evidence="4">
    <location>
        <position position="53"/>
    </location>
</feature>
<name>A0ABT4CW88_9CLOT</name>
<comment type="catalytic activity">
    <reaction evidence="4 5">
        <text>uridine(38/39/40) in tRNA = pseudouridine(38/39/40) in tRNA</text>
        <dbReference type="Rhea" id="RHEA:22376"/>
        <dbReference type="Rhea" id="RHEA-COMP:10085"/>
        <dbReference type="Rhea" id="RHEA-COMP:10087"/>
        <dbReference type="ChEBI" id="CHEBI:65314"/>
        <dbReference type="ChEBI" id="CHEBI:65315"/>
        <dbReference type="EC" id="5.4.99.12"/>
    </reaction>
</comment>
<dbReference type="InterPro" id="IPR020103">
    <property type="entry name" value="PsdUridine_synth_cat_dom_sf"/>
</dbReference>
<dbReference type="PANTHER" id="PTHR11142">
    <property type="entry name" value="PSEUDOURIDYLATE SYNTHASE"/>
    <property type="match status" value="1"/>
</dbReference>
<comment type="function">
    <text evidence="4">Formation of pseudouridine at positions 38, 39 and 40 in the anticodon stem and loop of transfer RNAs.</text>
</comment>
<dbReference type="EC" id="5.4.99.12" evidence="4"/>
<dbReference type="PANTHER" id="PTHR11142:SF22">
    <property type="entry name" value="TRNA PSEUDOURIDINE SYNTHASE A 2"/>
    <property type="match status" value="1"/>
</dbReference>
<comment type="caution">
    <text evidence="7">The sequence shown here is derived from an EMBL/GenBank/DDBJ whole genome shotgun (WGS) entry which is preliminary data.</text>
</comment>
<dbReference type="InterPro" id="IPR020097">
    <property type="entry name" value="PsdUridine_synth_TruA_a/b_dom"/>
</dbReference>
<evidence type="ECO:0000256" key="3">
    <source>
        <dbReference type="ARBA" id="ARBA00023235"/>
    </source>
</evidence>
<dbReference type="SUPFAM" id="SSF55120">
    <property type="entry name" value="Pseudouridine synthase"/>
    <property type="match status" value="1"/>
</dbReference>
<dbReference type="HAMAP" id="MF_00171">
    <property type="entry name" value="TruA"/>
    <property type="match status" value="1"/>
</dbReference>
<gene>
    <name evidence="4 7" type="primary">truA</name>
    <name evidence="7" type="ORF">OXH55_16845</name>
</gene>
<dbReference type="InterPro" id="IPR001406">
    <property type="entry name" value="PsdUridine_synth_TruA"/>
</dbReference>